<accession>A0A5N0UVT1</accession>
<dbReference type="OrthoDB" id="4335506at2"/>
<dbReference type="AlphaFoldDB" id="A0A5N0UVT1"/>
<reference evidence="1" key="1">
    <citation type="submission" date="2019-09" db="EMBL/GenBank/DDBJ databases">
        <authorList>
            <person name="Teo W.F.A."/>
            <person name="Duangmal K."/>
        </authorList>
    </citation>
    <scope>NUCLEOTIDE SEQUENCE [LARGE SCALE GENOMIC DNA]</scope>
    <source>
        <strain evidence="1">K81G1</strain>
    </source>
</reference>
<dbReference type="EMBL" id="VMNW02000052">
    <property type="protein sequence ID" value="KAA9156050.1"/>
    <property type="molecule type" value="Genomic_DNA"/>
</dbReference>
<evidence type="ECO:0000313" key="2">
    <source>
        <dbReference type="Proteomes" id="UP000319769"/>
    </source>
</evidence>
<dbReference type="Proteomes" id="UP000319769">
    <property type="component" value="Unassembled WGS sequence"/>
</dbReference>
<protein>
    <submittedName>
        <fullName evidence="1">Uncharacterized protein</fullName>
    </submittedName>
</protein>
<name>A0A5N0UVT1_9PSEU</name>
<organism evidence="1 2">
    <name type="scientific">Amycolatopsis acidicola</name>
    <dbReference type="NCBI Taxonomy" id="2596893"/>
    <lineage>
        <taxon>Bacteria</taxon>
        <taxon>Bacillati</taxon>
        <taxon>Actinomycetota</taxon>
        <taxon>Actinomycetes</taxon>
        <taxon>Pseudonocardiales</taxon>
        <taxon>Pseudonocardiaceae</taxon>
        <taxon>Amycolatopsis</taxon>
    </lineage>
</organism>
<comment type="caution">
    <text evidence="1">The sequence shown here is derived from an EMBL/GenBank/DDBJ whole genome shotgun (WGS) entry which is preliminary data.</text>
</comment>
<proteinExistence type="predicted"/>
<keyword evidence="2" id="KW-1185">Reference proteome</keyword>
<evidence type="ECO:0000313" key="1">
    <source>
        <dbReference type="EMBL" id="KAA9156050.1"/>
    </source>
</evidence>
<gene>
    <name evidence="1" type="ORF">FPZ12_028625</name>
</gene>
<sequence>MLPEVVEALVAEGWHVVLPSRRYSPIAEPETKPGIAALRKLRPRGNRPTANGAKGRGPRAIWVEAHWDRPRELAGKAGSALGGPADLLVAWVHEQYRRSVLGACERLLAPGAPVVEVRGAGGPQDHPEPVLAAHPTQLVLVGAISEVGDRPMGHAEVSQGVLEAVSRAAAGRPASLHQLGQSRPLVL</sequence>